<keyword evidence="8 10" id="KW-0472">Membrane</keyword>
<evidence type="ECO:0000259" key="11">
    <source>
        <dbReference type="PROSITE" id="PS50893"/>
    </source>
</evidence>
<dbReference type="HOGENOM" id="CLU_000604_1_22_0"/>
<dbReference type="InterPro" id="IPR015854">
    <property type="entry name" value="ABC_transpr_LolD-like"/>
</dbReference>
<dbReference type="PROSITE" id="PS00211">
    <property type="entry name" value="ABC_TRANSPORTER_1"/>
    <property type="match status" value="1"/>
</dbReference>
<dbReference type="SMART" id="SM00382">
    <property type="entry name" value="AAA"/>
    <property type="match status" value="1"/>
</dbReference>
<dbReference type="GO" id="GO:0016887">
    <property type="term" value="F:ATP hydrolysis activity"/>
    <property type="evidence" value="ECO:0007669"/>
    <property type="project" value="InterPro"/>
</dbReference>
<dbReference type="GO" id="GO:0051301">
    <property type="term" value="P:cell division"/>
    <property type="evidence" value="ECO:0007669"/>
    <property type="project" value="UniProtKB-UniRule"/>
</dbReference>
<dbReference type="Pfam" id="PF00005">
    <property type="entry name" value="ABC_tran"/>
    <property type="match status" value="1"/>
</dbReference>
<dbReference type="InterPro" id="IPR003593">
    <property type="entry name" value="AAA+_ATPase"/>
</dbReference>
<dbReference type="Gene3D" id="3.40.50.300">
    <property type="entry name" value="P-loop containing nucleotide triphosphate hydrolases"/>
    <property type="match status" value="1"/>
</dbReference>
<comment type="similarity">
    <text evidence="2 10">Belongs to the ABC transporter superfamily.</text>
</comment>
<keyword evidence="5 10" id="KW-0132">Cell division</keyword>
<dbReference type="eggNOG" id="COG2884">
    <property type="taxonomic scope" value="Bacteria"/>
</dbReference>
<gene>
    <name evidence="10 12" type="primary">ftsE</name>
    <name evidence="12" type="ordered locus">GAU_2160</name>
</gene>
<dbReference type="GO" id="GO:0005524">
    <property type="term" value="F:ATP binding"/>
    <property type="evidence" value="ECO:0007669"/>
    <property type="project" value="UniProtKB-UniRule"/>
</dbReference>
<accession>C1A9M5</accession>
<dbReference type="InterPro" id="IPR005286">
    <property type="entry name" value="Cell_div_FtsE"/>
</dbReference>
<comment type="function">
    <text evidence="1">Part of the ABC transporter FtsEX involved in cellular division. Important for assembly or stability of the septal ring.</text>
</comment>
<evidence type="ECO:0000256" key="9">
    <source>
        <dbReference type="ARBA" id="ARBA00023306"/>
    </source>
</evidence>
<evidence type="ECO:0000313" key="13">
    <source>
        <dbReference type="Proteomes" id="UP000002209"/>
    </source>
</evidence>
<evidence type="ECO:0000256" key="7">
    <source>
        <dbReference type="ARBA" id="ARBA00022840"/>
    </source>
</evidence>
<comment type="subcellular location">
    <subcellularLocation>
        <location evidence="10">Cell membrane</location>
        <topology evidence="10">Peripheral membrane protein</topology>
        <orientation evidence="10">Cytoplasmic side</orientation>
    </subcellularLocation>
</comment>
<dbReference type="EMBL" id="AP009153">
    <property type="protein sequence ID" value="BAH39202.1"/>
    <property type="molecule type" value="Genomic_DNA"/>
</dbReference>
<dbReference type="FunFam" id="3.40.50.300:FF:000056">
    <property type="entry name" value="Cell division ATP-binding protein FtsE"/>
    <property type="match status" value="1"/>
</dbReference>
<evidence type="ECO:0000256" key="8">
    <source>
        <dbReference type="ARBA" id="ARBA00023136"/>
    </source>
</evidence>
<evidence type="ECO:0000256" key="5">
    <source>
        <dbReference type="ARBA" id="ARBA00022618"/>
    </source>
</evidence>
<evidence type="ECO:0000256" key="10">
    <source>
        <dbReference type="RuleBase" id="RU365094"/>
    </source>
</evidence>
<dbReference type="GO" id="GO:0005886">
    <property type="term" value="C:plasma membrane"/>
    <property type="evidence" value="ECO:0007669"/>
    <property type="project" value="UniProtKB-SubCell"/>
</dbReference>
<dbReference type="Proteomes" id="UP000002209">
    <property type="component" value="Chromosome"/>
</dbReference>
<keyword evidence="4 10" id="KW-1003">Cell membrane</keyword>
<keyword evidence="7 10" id="KW-0067">ATP-binding</keyword>
<dbReference type="KEGG" id="gau:GAU_2160"/>
<keyword evidence="6 10" id="KW-0547">Nucleotide-binding</keyword>
<dbReference type="PANTHER" id="PTHR24220">
    <property type="entry name" value="IMPORT ATP-BINDING PROTEIN"/>
    <property type="match status" value="1"/>
</dbReference>
<evidence type="ECO:0000256" key="3">
    <source>
        <dbReference type="ARBA" id="ARBA00020019"/>
    </source>
</evidence>
<keyword evidence="9 10" id="KW-0131">Cell cycle</keyword>
<dbReference type="STRING" id="379066.GAU_2160"/>
<protein>
    <recommendedName>
        <fullName evidence="3 10">Cell division ATP-binding protein FtsE</fullName>
    </recommendedName>
</protein>
<dbReference type="InterPro" id="IPR027417">
    <property type="entry name" value="P-loop_NTPase"/>
</dbReference>
<evidence type="ECO:0000256" key="6">
    <source>
        <dbReference type="ARBA" id="ARBA00022741"/>
    </source>
</evidence>
<sequence>MRVMNVSKDYARSGTALRDVSFELRKGEFVFLVGHSGAGKSTLLKLLSMAERPSLGEVRVSGYSSSSITTREIPHLRRRLGIVFQDFRLLPDRTAEQNVAFALEVTGTPHAQIAPKVARLLTQVGLTSRATAYPHELSGGEQQRVAIARALANDPFLLLADEPTGNLDDRATHAIFVLLREINARGTAVLMATHNVGMIQRSNLRFLQLDQGELRFDGTDTARLLADMRGRR</sequence>
<name>C1A9M5_GEMAT</name>
<evidence type="ECO:0000256" key="4">
    <source>
        <dbReference type="ARBA" id="ARBA00022475"/>
    </source>
</evidence>
<dbReference type="InterPro" id="IPR003439">
    <property type="entry name" value="ABC_transporter-like_ATP-bd"/>
</dbReference>
<dbReference type="PROSITE" id="PS50893">
    <property type="entry name" value="ABC_TRANSPORTER_2"/>
    <property type="match status" value="1"/>
</dbReference>
<evidence type="ECO:0000256" key="1">
    <source>
        <dbReference type="ARBA" id="ARBA00002579"/>
    </source>
</evidence>
<dbReference type="PANTHER" id="PTHR24220:SF470">
    <property type="entry name" value="CELL DIVISION ATP-BINDING PROTEIN FTSE"/>
    <property type="match status" value="1"/>
</dbReference>
<dbReference type="AlphaFoldDB" id="C1A9M5"/>
<organism evidence="12 13">
    <name type="scientific">Gemmatimonas aurantiaca (strain DSM 14586 / JCM 11422 / NBRC 100505 / T-27)</name>
    <dbReference type="NCBI Taxonomy" id="379066"/>
    <lineage>
        <taxon>Bacteria</taxon>
        <taxon>Pseudomonadati</taxon>
        <taxon>Gemmatimonadota</taxon>
        <taxon>Gemmatimonadia</taxon>
        <taxon>Gemmatimonadales</taxon>
        <taxon>Gemmatimonadaceae</taxon>
        <taxon>Gemmatimonas</taxon>
    </lineage>
</organism>
<evidence type="ECO:0000313" key="12">
    <source>
        <dbReference type="EMBL" id="BAH39202.1"/>
    </source>
</evidence>
<dbReference type="SUPFAM" id="SSF52540">
    <property type="entry name" value="P-loop containing nucleoside triphosphate hydrolases"/>
    <property type="match status" value="1"/>
</dbReference>
<evidence type="ECO:0000256" key="2">
    <source>
        <dbReference type="ARBA" id="ARBA00005417"/>
    </source>
</evidence>
<proteinExistence type="inferred from homology"/>
<feature type="domain" description="ABC transporter" evidence="11">
    <location>
        <begin position="1"/>
        <end position="228"/>
    </location>
</feature>
<dbReference type="NCBIfam" id="TIGR02673">
    <property type="entry name" value="FtsE"/>
    <property type="match status" value="1"/>
</dbReference>
<reference evidence="13" key="1">
    <citation type="submission" date="2006-03" db="EMBL/GenBank/DDBJ databases">
        <title>Complete genome sequence of Gemmatimonas aurantiaca T-27 that represents a novel phylum Gemmatimonadetes.</title>
        <authorList>
            <person name="Takasaki K."/>
            <person name="Ichikawa N."/>
            <person name="Miura H."/>
            <person name="Matsushita S."/>
            <person name="Watanabe Y."/>
            <person name="Oguchi A."/>
            <person name="Ankai A."/>
            <person name="Yashiro I."/>
            <person name="Takahashi M."/>
            <person name="Terui Y."/>
            <person name="Fukui S."/>
            <person name="Yokoyama H."/>
            <person name="Tanikawa S."/>
            <person name="Hanada S."/>
            <person name="Kamagata Y."/>
            <person name="Fujita N."/>
        </authorList>
    </citation>
    <scope>NUCLEOTIDE SEQUENCE [LARGE SCALE GENOMIC DNA]</scope>
    <source>
        <strain evidence="13">T-27 / DSM 14586 / JCM 11422 / NBRC 100505</strain>
    </source>
</reference>
<dbReference type="InterPro" id="IPR017871">
    <property type="entry name" value="ABC_transporter-like_CS"/>
</dbReference>
<comment type="subunit">
    <text evidence="10">Homodimer. Forms a membrane-associated complex with FtsX.</text>
</comment>
<keyword evidence="13" id="KW-1185">Reference proteome</keyword>
<dbReference type="GO" id="GO:0022857">
    <property type="term" value="F:transmembrane transporter activity"/>
    <property type="evidence" value="ECO:0007669"/>
    <property type="project" value="TreeGrafter"/>
</dbReference>